<evidence type="ECO:0000313" key="2">
    <source>
        <dbReference type="Proteomes" id="UP000053240"/>
    </source>
</evidence>
<dbReference type="InParanoid" id="A0A194RIM1"/>
<dbReference type="Proteomes" id="UP000053240">
    <property type="component" value="Unassembled WGS sequence"/>
</dbReference>
<sequence length="68" mass="8312">MNNVKKKNVIKLWDFFFRGRTSANRFWPLLRFEKETFHHHCSAAHSHHHMRYRHLLFVKSSETGAYPE</sequence>
<dbReference type="EMBL" id="KQ460152">
    <property type="protein sequence ID" value="KPJ17407.1"/>
    <property type="molecule type" value="Genomic_DNA"/>
</dbReference>
<proteinExistence type="predicted"/>
<name>A0A194RIM1_PAPMA</name>
<gene>
    <name evidence="1" type="ORF">RR48_08593</name>
</gene>
<keyword evidence="2" id="KW-1185">Reference proteome</keyword>
<protein>
    <submittedName>
        <fullName evidence="1">Uncharacterized protein</fullName>
    </submittedName>
</protein>
<accession>A0A194RIM1</accession>
<organism evidence="1 2">
    <name type="scientific">Papilio machaon</name>
    <name type="common">Old World swallowtail butterfly</name>
    <dbReference type="NCBI Taxonomy" id="76193"/>
    <lineage>
        <taxon>Eukaryota</taxon>
        <taxon>Metazoa</taxon>
        <taxon>Ecdysozoa</taxon>
        <taxon>Arthropoda</taxon>
        <taxon>Hexapoda</taxon>
        <taxon>Insecta</taxon>
        <taxon>Pterygota</taxon>
        <taxon>Neoptera</taxon>
        <taxon>Endopterygota</taxon>
        <taxon>Lepidoptera</taxon>
        <taxon>Glossata</taxon>
        <taxon>Ditrysia</taxon>
        <taxon>Papilionoidea</taxon>
        <taxon>Papilionidae</taxon>
        <taxon>Papilioninae</taxon>
        <taxon>Papilio</taxon>
    </lineage>
</organism>
<reference evidence="1 2" key="1">
    <citation type="journal article" date="2015" name="Nat. Commun.">
        <title>Outbred genome sequencing and CRISPR/Cas9 gene editing in butterflies.</title>
        <authorList>
            <person name="Li X."/>
            <person name="Fan D."/>
            <person name="Zhang W."/>
            <person name="Liu G."/>
            <person name="Zhang L."/>
            <person name="Zhao L."/>
            <person name="Fang X."/>
            <person name="Chen L."/>
            <person name="Dong Y."/>
            <person name="Chen Y."/>
            <person name="Ding Y."/>
            <person name="Zhao R."/>
            <person name="Feng M."/>
            <person name="Zhu Y."/>
            <person name="Feng Y."/>
            <person name="Jiang X."/>
            <person name="Zhu D."/>
            <person name="Xiang H."/>
            <person name="Feng X."/>
            <person name="Li S."/>
            <person name="Wang J."/>
            <person name="Zhang G."/>
            <person name="Kronforst M.R."/>
            <person name="Wang W."/>
        </authorList>
    </citation>
    <scope>NUCLEOTIDE SEQUENCE [LARGE SCALE GENOMIC DNA]</scope>
    <source>
        <strain evidence="1">Ya'a_city_454_Pm</strain>
        <tissue evidence="1">Whole body</tissue>
    </source>
</reference>
<dbReference type="AlphaFoldDB" id="A0A194RIM1"/>
<evidence type="ECO:0000313" key="1">
    <source>
        <dbReference type="EMBL" id="KPJ17407.1"/>
    </source>
</evidence>